<keyword evidence="1" id="KW-0472">Membrane</keyword>
<organism evidence="2 3">
    <name type="scientific">Cryptosporangium aurantiacum</name>
    <dbReference type="NCBI Taxonomy" id="134849"/>
    <lineage>
        <taxon>Bacteria</taxon>
        <taxon>Bacillati</taxon>
        <taxon>Actinomycetota</taxon>
        <taxon>Actinomycetes</taxon>
        <taxon>Cryptosporangiales</taxon>
        <taxon>Cryptosporangiaceae</taxon>
        <taxon>Cryptosporangium</taxon>
    </lineage>
</organism>
<accession>A0A1M7IQZ8</accession>
<dbReference type="STRING" id="134849.SAMN05443668_101567"/>
<name>A0A1M7IQZ8_9ACTN</name>
<dbReference type="EMBL" id="FRCS01000001">
    <property type="protein sequence ID" value="SHM43131.1"/>
    <property type="molecule type" value="Genomic_DNA"/>
</dbReference>
<dbReference type="AlphaFoldDB" id="A0A1M7IQZ8"/>
<keyword evidence="1" id="KW-0812">Transmembrane</keyword>
<reference evidence="2 3" key="1">
    <citation type="submission" date="2016-11" db="EMBL/GenBank/DDBJ databases">
        <authorList>
            <person name="Jaros S."/>
            <person name="Januszkiewicz K."/>
            <person name="Wedrychowicz H."/>
        </authorList>
    </citation>
    <scope>NUCLEOTIDE SEQUENCE [LARGE SCALE GENOMIC DNA]</scope>
    <source>
        <strain evidence="2 3">DSM 46144</strain>
    </source>
</reference>
<proteinExistence type="predicted"/>
<sequence length="382" mass="40170">MRIMRVAAGDSWFVGPAEASRRYELLVLAADNGDGEVWRARGVDAAGAESQYAITILDAEDSDGWRSRIHPAPADVREVFLAPARGDSTRQRLYVVRAWIAGSGMHEALQAGALRGPDVPSDQHPPPSVDYPMPPSVHPASGGSPWIFPGAPAVPPRKKRTGLIVGLAVVLPLLLVLGCCAFLSFSSSESDRTDVLAASPTRSVDRSTPPPAADVIARALVTPEDALAATGSRVDSTATWPPDRVVTLSPFQLCDTGSVAGDGIGSQDANGLGIVGVEDAVGISSAVAGFYGRYSAEYFGQVRAHAQECGWQEFSVPALGDESFAAFGHTATINEATAVIVVRSGQSVLVLAVDAHQKSVSYQRYAVAMATRMAPRLPKSDK</sequence>
<dbReference type="Proteomes" id="UP000184440">
    <property type="component" value="Unassembled WGS sequence"/>
</dbReference>
<feature type="transmembrane region" description="Helical" evidence="1">
    <location>
        <begin position="163"/>
        <end position="185"/>
    </location>
</feature>
<keyword evidence="3" id="KW-1185">Reference proteome</keyword>
<evidence type="ECO:0000313" key="3">
    <source>
        <dbReference type="Proteomes" id="UP000184440"/>
    </source>
</evidence>
<evidence type="ECO:0000256" key="1">
    <source>
        <dbReference type="SAM" id="Phobius"/>
    </source>
</evidence>
<gene>
    <name evidence="2" type="ORF">SAMN05443668_101567</name>
</gene>
<evidence type="ECO:0000313" key="2">
    <source>
        <dbReference type="EMBL" id="SHM43131.1"/>
    </source>
</evidence>
<keyword evidence="1" id="KW-1133">Transmembrane helix</keyword>
<protein>
    <submittedName>
        <fullName evidence="2">Uncharacterized protein</fullName>
    </submittedName>
</protein>